<proteinExistence type="inferred from homology"/>
<dbReference type="Gene3D" id="3.50.50.100">
    <property type="match status" value="1"/>
</dbReference>
<protein>
    <submittedName>
        <fullName evidence="7">NAD(P)/FAD-dependent oxidoreductase</fullName>
    </submittedName>
</protein>
<comment type="caution">
    <text evidence="7">The sequence shown here is derived from an EMBL/GenBank/DDBJ whole genome shotgun (WGS) entry which is preliminary data.</text>
</comment>
<dbReference type="AlphaFoldDB" id="A0A5C4TKA6"/>
<dbReference type="SUPFAM" id="SSF51905">
    <property type="entry name" value="FAD/NAD(P)-binding domain"/>
    <property type="match status" value="1"/>
</dbReference>
<dbReference type="InterPro" id="IPR036188">
    <property type="entry name" value="FAD/NAD-bd_sf"/>
</dbReference>
<evidence type="ECO:0000256" key="1">
    <source>
        <dbReference type="ARBA" id="ARBA00001974"/>
    </source>
</evidence>
<keyword evidence="5" id="KW-0560">Oxidoreductase</keyword>
<dbReference type="GO" id="GO:0019646">
    <property type="term" value="P:aerobic electron transport chain"/>
    <property type="evidence" value="ECO:0007669"/>
    <property type="project" value="TreeGrafter"/>
</dbReference>
<evidence type="ECO:0000256" key="5">
    <source>
        <dbReference type="ARBA" id="ARBA00023002"/>
    </source>
</evidence>
<dbReference type="InterPro" id="IPR051169">
    <property type="entry name" value="NADH-Q_oxidoreductase"/>
</dbReference>
<dbReference type="EMBL" id="QFCR01000002">
    <property type="protein sequence ID" value="TNK91076.1"/>
    <property type="molecule type" value="Genomic_DNA"/>
</dbReference>
<evidence type="ECO:0000313" key="7">
    <source>
        <dbReference type="EMBL" id="TNK91076.1"/>
    </source>
</evidence>
<evidence type="ECO:0000259" key="6">
    <source>
        <dbReference type="Pfam" id="PF07992"/>
    </source>
</evidence>
<evidence type="ECO:0000256" key="3">
    <source>
        <dbReference type="ARBA" id="ARBA00022630"/>
    </source>
</evidence>
<organism evidence="7 8">
    <name type="scientific">Fructilactobacillus sanfranciscensis</name>
    <name type="common">Lactobacillus sanfranciscensis</name>
    <dbReference type="NCBI Taxonomy" id="1625"/>
    <lineage>
        <taxon>Bacteria</taxon>
        <taxon>Bacillati</taxon>
        <taxon>Bacillota</taxon>
        <taxon>Bacilli</taxon>
        <taxon>Lactobacillales</taxon>
        <taxon>Lactobacillaceae</taxon>
        <taxon>Fructilactobacillus</taxon>
    </lineage>
</organism>
<gene>
    <name evidence="7" type="ORF">DID87_01655</name>
</gene>
<keyword evidence="4" id="KW-0274">FAD</keyword>
<evidence type="ECO:0000256" key="2">
    <source>
        <dbReference type="ARBA" id="ARBA00005272"/>
    </source>
</evidence>
<keyword evidence="3" id="KW-0285">Flavoprotein</keyword>
<feature type="domain" description="FAD/NAD(P)-binding" evidence="6">
    <location>
        <begin position="16"/>
        <end position="314"/>
    </location>
</feature>
<sequence>MTNCHLKIRRRMCMTDVLVLGAGYAGMRACKVLAKSKLDLNVTLVNKNSYHYDATALHTIAAGTNVPENIEMNIRDAVSDKIKFVQDTVVDINREKNEVDLAENGSLHFDYLFNALGFEPETFGTPGADDIALKISNVDNALEDYHTILAVLEKYQETKDKSLLSIAVVGGGFTSIELLGELAYQIPKWAKKYGFAKDDMKITCIAPGFLPMFDKKYADYAQKYLESKGITFIMGGTVSEVKTDGVIYGDDKIFLPANITFWTAGVRGNKIMAKAGYDQHRDRVAVNDDMSLSDFPNEYIIGDVSAVKDPESGRMYPTTGQISIVEATNAVKNLEAKLQNKQPVKFVYNSLGTVCSLGPYSGIADINLLGVHLKLKGIIVPPLKHAIFKRSAFELSGLKAALQS</sequence>
<evidence type="ECO:0000313" key="8">
    <source>
        <dbReference type="Proteomes" id="UP000313312"/>
    </source>
</evidence>
<dbReference type="InterPro" id="IPR023753">
    <property type="entry name" value="FAD/NAD-binding_dom"/>
</dbReference>
<comment type="cofactor">
    <cofactor evidence="1">
        <name>FAD</name>
        <dbReference type="ChEBI" id="CHEBI:57692"/>
    </cofactor>
</comment>
<dbReference type="PANTHER" id="PTHR42913:SF3">
    <property type="entry name" value="64 KDA MITOCHONDRIAL NADH DEHYDROGENASE (EUROFUNG)"/>
    <property type="match status" value="1"/>
</dbReference>
<dbReference type="Pfam" id="PF07992">
    <property type="entry name" value="Pyr_redox_2"/>
    <property type="match status" value="1"/>
</dbReference>
<comment type="similarity">
    <text evidence="2">Belongs to the NADH dehydrogenase family.</text>
</comment>
<accession>A0A5C4TKA6</accession>
<dbReference type="PRINTS" id="PR00368">
    <property type="entry name" value="FADPNR"/>
</dbReference>
<name>A0A5C4TKA6_FRUSA</name>
<reference evidence="7 8" key="1">
    <citation type="submission" date="2018-05" db="EMBL/GenBank/DDBJ databases">
        <title>Lactobacillus sanfranciscensis Ah4 draft denome sequence.</title>
        <authorList>
            <person name="Zhang G."/>
        </authorList>
    </citation>
    <scope>NUCLEOTIDE SEQUENCE [LARGE SCALE GENOMIC DNA]</scope>
    <source>
        <strain evidence="7 8">Ah4</strain>
    </source>
</reference>
<dbReference type="Proteomes" id="UP000313312">
    <property type="component" value="Unassembled WGS sequence"/>
</dbReference>
<dbReference type="PRINTS" id="PR00411">
    <property type="entry name" value="PNDRDTASEI"/>
</dbReference>
<evidence type="ECO:0000256" key="4">
    <source>
        <dbReference type="ARBA" id="ARBA00022827"/>
    </source>
</evidence>
<dbReference type="GO" id="GO:0003955">
    <property type="term" value="F:NAD(P)H dehydrogenase (quinone) activity"/>
    <property type="evidence" value="ECO:0007669"/>
    <property type="project" value="TreeGrafter"/>
</dbReference>
<dbReference type="PANTHER" id="PTHR42913">
    <property type="entry name" value="APOPTOSIS-INDUCING FACTOR 1"/>
    <property type="match status" value="1"/>
</dbReference>